<gene>
    <name evidence="10" type="ORF">GSCOC_T00038388001</name>
</gene>
<dbReference type="PANTHER" id="PTHR24186:SF37">
    <property type="entry name" value="PGG DOMAIN-CONTAINING PROTEIN"/>
    <property type="match status" value="1"/>
</dbReference>
<evidence type="ECO:0000256" key="8">
    <source>
        <dbReference type="SAM" id="Phobius"/>
    </source>
</evidence>
<dbReference type="PROSITE" id="PS50297">
    <property type="entry name" value="ANK_REP_REGION"/>
    <property type="match status" value="3"/>
</dbReference>
<feature type="transmembrane region" description="Helical" evidence="8">
    <location>
        <begin position="398"/>
        <end position="419"/>
    </location>
</feature>
<proteinExistence type="predicted"/>
<dbReference type="InterPro" id="IPR026961">
    <property type="entry name" value="PGG_dom"/>
</dbReference>
<evidence type="ECO:0000313" key="11">
    <source>
        <dbReference type="Proteomes" id="UP000295252"/>
    </source>
</evidence>
<dbReference type="GO" id="GO:0005886">
    <property type="term" value="C:plasma membrane"/>
    <property type="evidence" value="ECO:0007669"/>
    <property type="project" value="TreeGrafter"/>
</dbReference>
<evidence type="ECO:0000313" key="10">
    <source>
        <dbReference type="EMBL" id="CDP13439.1"/>
    </source>
</evidence>
<evidence type="ECO:0000259" key="9">
    <source>
        <dbReference type="Pfam" id="PF13962"/>
    </source>
</evidence>
<dbReference type="InterPro" id="IPR002110">
    <property type="entry name" value="Ankyrin_rpt"/>
</dbReference>
<feature type="repeat" description="ANK" evidence="7">
    <location>
        <begin position="89"/>
        <end position="110"/>
    </location>
</feature>
<dbReference type="Gramene" id="CDP13439">
    <property type="protein sequence ID" value="CDP13439"/>
    <property type="gene ID" value="GSCOC_T00038388001"/>
</dbReference>
<name>A0A068UYW0_COFCA</name>
<feature type="domain" description="PGG" evidence="9">
    <location>
        <begin position="302"/>
        <end position="421"/>
    </location>
</feature>
<dbReference type="PhylomeDB" id="A0A068UYW0"/>
<evidence type="ECO:0000256" key="2">
    <source>
        <dbReference type="ARBA" id="ARBA00022692"/>
    </source>
</evidence>
<dbReference type="OrthoDB" id="1585477at2759"/>
<dbReference type="AlphaFoldDB" id="A0A068UYW0"/>
<dbReference type="PANTHER" id="PTHR24186">
    <property type="entry name" value="PROTEIN PHOSPHATASE 1 REGULATORY SUBUNIT"/>
    <property type="match status" value="1"/>
</dbReference>
<keyword evidence="2 8" id="KW-0812">Transmembrane</keyword>
<evidence type="ECO:0000256" key="6">
    <source>
        <dbReference type="ARBA" id="ARBA00023136"/>
    </source>
</evidence>
<dbReference type="Pfam" id="PF13962">
    <property type="entry name" value="PGG"/>
    <property type="match status" value="1"/>
</dbReference>
<evidence type="ECO:0000256" key="7">
    <source>
        <dbReference type="PROSITE-ProRule" id="PRU00023"/>
    </source>
</evidence>
<dbReference type="SUPFAM" id="SSF48403">
    <property type="entry name" value="Ankyrin repeat"/>
    <property type="match status" value="1"/>
</dbReference>
<keyword evidence="5 7" id="KW-0040">ANK repeat</keyword>
<dbReference type="InParanoid" id="A0A068UYW0"/>
<feature type="repeat" description="ANK" evidence="7">
    <location>
        <begin position="123"/>
        <end position="145"/>
    </location>
</feature>
<keyword evidence="11" id="KW-1185">Reference proteome</keyword>
<dbReference type="Gene3D" id="1.25.40.20">
    <property type="entry name" value="Ankyrin repeat-containing domain"/>
    <property type="match status" value="1"/>
</dbReference>
<evidence type="ECO:0000256" key="5">
    <source>
        <dbReference type="ARBA" id="ARBA00023043"/>
    </source>
</evidence>
<dbReference type="Pfam" id="PF12796">
    <property type="entry name" value="Ank_2"/>
    <property type="match status" value="2"/>
</dbReference>
<evidence type="ECO:0000256" key="4">
    <source>
        <dbReference type="ARBA" id="ARBA00022989"/>
    </source>
</evidence>
<reference evidence="11" key="1">
    <citation type="journal article" date="2014" name="Science">
        <title>The coffee genome provides insight into the convergent evolution of caffeine biosynthesis.</title>
        <authorList>
            <person name="Denoeud F."/>
            <person name="Carretero-Paulet L."/>
            <person name="Dereeper A."/>
            <person name="Droc G."/>
            <person name="Guyot R."/>
            <person name="Pietrella M."/>
            <person name="Zheng C."/>
            <person name="Alberti A."/>
            <person name="Anthony F."/>
            <person name="Aprea G."/>
            <person name="Aury J.M."/>
            <person name="Bento P."/>
            <person name="Bernard M."/>
            <person name="Bocs S."/>
            <person name="Campa C."/>
            <person name="Cenci A."/>
            <person name="Combes M.C."/>
            <person name="Crouzillat D."/>
            <person name="Da Silva C."/>
            <person name="Daddiego L."/>
            <person name="De Bellis F."/>
            <person name="Dussert S."/>
            <person name="Garsmeur O."/>
            <person name="Gayraud T."/>
            <person name="Guignon V."/>
            <person name="Jahn K."/>
            <person name="Jamilloux V."/>
            <person name="Joet T."/>
            <person name="Labadie K."/>
            <person name="Lan T."/>
            <person name="Leclercq J."/>
            <person name="Lepelley M."/>
            <person name="Leroy T."/>
            <person name="Li L.T."/>
            <person name="Librado P."/>
            <person name="Lopez L."/>
            <person name="Munoz A."/>
            <person name="Noel B."/>
            <person name="Pallavicini A."/>
            <person name="Perrotta G."/>
            <person name="Poncet V."/>
            <person name="Pot D."/>
            <person name="Priyono X."/>
            <person name="Rigoreau M."/>
            <person name="Rouard M."/>
            <person name="Rozas J."/>
            <person name="Tranchant-Dubreuil C."/>
            <person name="VanBuren R."/>
            <person name="Zhang Q."/>
            <person name="Andrade A.C."/>
            <person name="Argout X."/>
            <person name="Bertrand B."/>
            <person name="de Kochko A."/>
            <person name="Graziosi G."/>
            <person name="Henry R.J."/>
            <person name="Jayarama X."/>
            <person name="Ming R."/>
            <person name="Nagai C."/>
            <person name="Rounsley S."/>
            <person name="Sankoff D."/>
            <person name="Giuliano G."/>
            <person name="Albert V.A."/>
            <person name="Wincker P."/>
            <person name="Lashermes P."/>
        </authorList>
    </citation>
    <scope>NUCLEOTIDE SEQUENCE [LARGE SCALE GENOMIC DNA]</scope>
    <source>
        <strain evidence="11">cv. DH200-94</strain>
    </source>
</reference>
<dbReference type="EMBL" id="HG739159">
    <property type="protein sequence ID" value="CDP13439.1"/>
    <property type="molecule type" value="Genomic_DNA"/>
</dbReference>
<keyword evidence="6 8" id="KW-0472">Membrane</keyword>
<accession>A0A068UYW0</accession>
<comment type="subcellular location">
    <subcellularLocation>
        <location evidence="1">Membrane</location>
        <topology evidence="1">Multi-pass membrane protein</topology>
    </subcellularLocation>
</comment>
<feature type="transmembrane region" description="Helical" evidence="8">
    <location>
        <begin position="365"/>
        <end position="386"/>
    </location>
</feature>
<dbReference type="Proteomes" id="UP000295252">
    <property type="component" value="Chromosome X"/>
</dbReference>
<dbReference type="InterPro" id="IPR036770">
    <property type="entry name" value="Ankyrin_rpt-contain_sf"/>
</dbReference>
<organism evidence="10 11">
    <name type="scientific">Coffea canephora</name>
    <name type="common">Robusta coffee</name>
    <dbReference type="NCBI Taxonomy" id="49390"/>
    <lineage>
        <taxon>Eukaryota</taxon>
        <taxon>Viridiplantae</taxon>
        <taxon>Streptophyta</taxon>
        <taxon>Embryophyta</taxon>
        <taxon>Tracheophyta</taxon>
        <taxon>Spermatophyta</taxon>
        <taxon>Magnoliopsida</taxon>
        <taxon>eudicotyledons</taxon>
        <taxon>Gunneridae</taxon>
        <taxon>Pentapetalae</taxon>
        <taxon>asterids</taxon>
        <taxon>lamiids</taxon>
        <taxon>Gentianales</taxon>
        <taxon>Rubiaceae</taxon>
        <taxon>Ixoroideae</taxon>
        <taxon>Gardenieae complex</taxon>
        <taxon>Bertiereae - Coffeeae clade</taxon>
        <taxon>Coffeeae</taxon>
        <taxon>Coffea</taxon>
    </lineage>
</organism>
<feature type="repeat" description="ANK" evidence="7">
    <location>
        <begin position="195"/>
        <end position="228"/>
    </location>
</feature>
<dbReference type="STRING" id="49390.A0A068UYW0"/>
<dbReference type="SMART" id="SM00248">
    <property type="entry name" value="ANK"/>
    <property type="match status" value="6"/>
</dbReference>
<dbReference type="OMA" id="HSAFAKE"/>
<evidence type="ECO:0000256" key="3">
    <source>
        <dbReference type="ARBA" id="ARBA00022737"/>
    </source>
</evidence>
<dbReference type="PROSITE" id="PS50088">
    <property type="entry name" value="ANK_REPEAT"/>
    <property type="match status" value="3"/>
</dbReference>
<keyword evidence="3" id="KW-0677">Repeat</keyword>
<evidence type="ECO:0000256" key="1">
    <source>
        <dbReference type="ARBA" id="ARBA00004141"/>
    </source>
</evidence>
<protein>
    <recommendedName>
        <fullName evidence="9">PGG domain-containing protein</fullName>
    </recommendedName>
</protein>
<sequence length="487" mass="54631">MQLMNLLIDDKEEELQTRKTRLYQAAMNGTVSILSQILQEDPLILNSFPVSSSSMLETPLHVASLLGRLEITKGFLTQKPELAKSLNSRGSSPLHLAAAKGYVEIVKELVLVNPDMCFVLDHDGRSPLHLAVIKGRVEVLTELIRAKPEAAWVLTGRGETCLHLSVNYNRFEVLKVLVERLKKEIDQFVNWKDQNGNTILHLAVAKKQIEIIKYLLINTEIDVHARNVLGLTALDVLLQSQEDLRNMDIKQCLEHGRSSYIKHTSLRVPVTDAARTTSSIARLQNLPTISKNKQPNKHKQTDWLAKMRSALMVVASLVATVAFQAGLSPPGGVWASDYVVDSNGNQVENPHYAGQSVMASNLHQAYGQFLIFNTISFLASLSIILLQVSGLPLRRHRWMWTQLVIMWIAISTQSITYFISFVNLSPGRLKGTLSHVTRISVLVWFCLMGVVFIGNVIRGVLHVLRKKGYVKEKEREPTIAEEENDEL</sequence>
<keyword evidence="4 8" id="KW-1133">Transmembrane helix</keyword>
<feature type="transmembrane region" description="Helical" evidence="8">
    <location>
        <begin position="439"/>
        <end position="461"/>
    </location>
</feature>